<keyword evidence="2 3" id="KW-0040">ANK repeat</keyword>
<organism evidence="5">
    <name type="scientific">Aureoumbra lagunensis</name>
    <dbReference type="NCBI Taxonomy" id="44058"/>
    <lineage>
        <taxon>Eukaryota</taxon>
        <taxon>Sar</taxon>
        <taxon>Stramenopiles</taxon>
        <taxon>Ochrophyta</taxon>
        <taxon>Pelagophyceae</taxon>
        <taxon>Pelagomonadales</taxon>
        <taxon>Aureoumbra</taxon>
    </lineage>
</organism>
<dbReference type="EMBL" id="HBIJ01004396">
    <property type="protein sequence ID" value="CAE0362364.1"/>
    <property type="molecule type" value="Transcribed_RNA"/>
</dbReference>
<sequence>MIGSWFEKSERLLNRIGEVVAPVQNENQELFISIRRRDWPRTHELLSSPNVDALGKNGSVDMTPLHVACAEDFVQCVEYLLVNGADVNVRDTRAHETPLHHGARGGHSRVCRLLVERGASLVARNARNQTPYDVAKDLSLRQWLLPLQLRAEAELEGPKQQIGLVPPPTIGGAGSSSIHDPTRRAINWQPPPPPPPPIMMPQQQPLPQGISTVQSTITVPIPPPPHSTTAQNTGPPEIIESVPITTSPDVTAPQDRVRKNSLTSAGPLSSVANSVISETTNPASRDMNESKISAPSPTVASLHPQQQQQFAPPPPLPAEQTSVAVLGQDQKQMPPQAGNYSFVSKRQDFTGRYADGFHSSSSDPILAAKYGHQNVKDYSHLPPPPVMSAPPNQSPTVEPSKISTALGARRYVSYNPTICAPHQQMSSAPPIHNYQQRATVFTPPPITGMSKADRFQTERASMLQRMQANPQQYQTPPIYSTSQPSNGDEEGKFI</sequence>
<feature type="compositionally biased region" description="Polar residues" evidence="4">
    <location>
        <begin position="390"/>
        <end position="399"/>
    </location>
</feature>
<reference evidence="5" key="1">
    <citation type="submission" date="2021-01" db="EMBL/GenBank/DDBJ databases">
        <authorList>
            <person name="Corre E."/>
            <person name="Pelletier E."/>
            <person name="Niang G."/>
            <person name="Scheremetjew M."/>
            <person name="Finn R."/>
            <person name="Kale V."/>
            <person name="Holt S."/>
            <person name="Cochrane G."/>
            <person name="Meng A."/>
            <person name="Brown T."/>
            <person name="Cohen L."/>
        </authorList>
    </citation>
    <scope>NUCLEOTIDE SEQUENCE</scope>
    <source>
        <strain evidence="5">CCMP1510</strain>
    </source>
</reference>
<accession>A0A7S3JRB0</accession>
<feature type="compositionally biased region" description="Polar residues" evidence="4">
    <location>
        <begin position="464"/>
        <end position="486"/>
    </location>
</feature>
<feature type="repeat" description="ANK" evidence="3">
    <location>
        <begin position="60"/>
        <end position="92"/>
    </location>
</feature>
<dbReference type="GO" id="GO:0085020">
    <property type="term" value="P:protein K6-linked ubiquitination"/>
    <property type="evidence" value="ECO:0007669"/>
    <property type="project" value="TreeGrafter"/>
</dbReference>
<feature type="region of interest" description="Disordered" evidence="4">
    <location>
        <begin position="454"/>
        <end position="494"/>
    </location>
</feature>
<dbReference type="InterPro" id="IPR036770">
    <property type="entry name" value="Ankyrin_rpt-contain_sf"/>
</dbReference>
<dbReference type="SUPFAM" id="SSF48403">
    <property type="entry name" value="Ankyrin repeat"/>
    <property type="match status" value="1"/>
</dbReference>
<dbReference type="Pfam" id="PF12796">
    <property type="entry name" value="Ank_2"/>
    <property type="match status" value="1"/>
</dbReference>
<evidence type="ECO:0000313" key="5">
    <source>
        <dbReference type="EMBL" id="CAE0362364.1"/>
    </source>
</evidence>
<protein>
    <submittedName>
        <fullName evidence="5">Uncharacterized protein</fullName>
    </submittedName>
</protein>
<dbReference type="Gene3D" id="1.25.40.20">
    <property type="entry name" value="Ankyrin repeat-containing domain"/>
    <property type="match status" value="1"/>
</dbReference>
<evidence type="ECO:0000256" key="2">
    <source>
        <dbReference type="ARBA" id="ARBA00023043"/>
    </source>
</evidence>
<dbReference type="PROSITE" id="PS50297">
    <property type="entry name" value="ANK_REP_REGION"/>
    <property type="match status" value="2"/>
</dbReference>
<feature type="region of interest" description="Disordered" evidence="4">
    <location>
        <begin position="279"/>
        <end position="319"/>
    </location>
</feature>
<dbReference type="GO" id="GO:0004842">
    <property type="term" value="F:ubiquitin-protein transferase activity"/>
    <property type="evidence" value="ECO:0007669"/>
    <property type="project" value="TreeGrafter"/>
</dbReference>
<dbReference type="PROSITE" id="PS50088">
    <property type="entry name" value="ANK_REPEAT"/>
    <property type="match status" value="2"/>
</dbReference>
<feature type="compositionally biased region" description="Polar residues" evidence="4">
    <location>
        <begin position="290"/>
        <end position="299"/>
    </location>
</feature>
<dbReference type="SMART" id="SM00248">
    <property type="entry name" value="ANK"/>
    <property type="match status" value="2"/>
</dbReference>
<dbReference type="PANTHER" id="PTHR24171:SF8">
    <property type="entry name" value="BRCA1-ASSOCIATED RING DOMAIN PROTEIN 1"/>
    <property type="match status" value="1"/>
</dbReference>
<name>A0A7S3JRB0_9STRA</name>
<gene>
    <name evidence="5" type="ORF">ALAG00032_LOCUS3105</name>
</gene>
<evidence type="ECO:0000256" key="4">
    <source>
        <dbReference type="SAM" id="MobiDB-lite"/>
    </source>
</evidence>
<dbReference type="PANTHER" id="PTHR24171">
    <property type="entry name" value="ANKYRIN REPEAT DOMAIN-CONTAINING PROTEIN 39-RELATED"/>
    <property type="match status" value="1"/>
</dbReference>
<evidence type="ECO:0000256" key="3">
    <source>
        <dbReference type="PROSITE-ProRule" id="PRU00023"/>
    </source>
</evidence>
<keyword evidence="1" id="KW-0677">Repeat</keyword>
<dbReference type="InterPro" id="IPR002110">
    <property type="entry name" value="Ankyrin_rpt"/>
</dbReference>
<feature type="region of interest" description="Disordered" evidence="4">
    <location>
        <begin position="222"/>
        <end position="253"/>
    </location>
</feature>
<feature type="repeat" description="ANK" evidence="3">
    <location>
        <begin position="94"/>
        <end position="126"/>
    </location>
</feature>
<proteinExistence type="predicted"/>
<evidence type="ECO:0000256" key="1">
    <source>
        <dbReference type="ARBA" id="ARBA00022737"/>
    </source>
</evidence>
<feature type="region of interest" description="Disordered" evidence="4">
    <location>
        <begin position="376"/>
        <end position="399"/>
    </location>
</feature>
<dbReference type="AlphaFoldDB" id="A0A7S3JRB0"/>